<dbReference type="RefSeq" id="WP_204716602.1">
    <property type="nucleotide sequence ID" value="NZ_JACJLT010000131.1"/>
</dbReference>
<evidence type="ECO:0000256" key="1">
    <source>
        <dbReference type="SAM" id="MobiDB-lite"/>
    </source>
</evidence>
<feature type="region of interest" description="Disordered" evidence="1">
    <location>
        <begin position="161"/>
        <end position="182"/>
    </location>
</feature>
<sequence length="200" mass="23252">MKIYEKLLEIQKELKAPKKQFNKFGNYYFRNCEDILEALKPHLEKNKCALVIKDSIEHIGDRYYIKAIVELIDIETGEKVESSALAREEETKKGMDSSQLTGSTSSYARKYALNGMFCIDDTKDADTQNNHKEEDKSQEDDLDKKFLEYWNSLSDDKRAKLGEKYPNKYGSPQLNPQYFKKSEKEEILKKVKEAKKNKGA</sequence>
<dbReference type="Pfam" id="PF04404">
    <property type="entry name" value="ERF"/>
    <property type="match status" value="1"/>
</dbReference>
<protein>
    <submittedName>
        <fullName evidence="2">ERF family protein</fullName>
    </submittedName>
</protein>
<evidence type="ECO:0000313" key="2">
    <source>
        <dbReference type="EMBL" id="MBM6875939.1"/>
    </source>
</evidence>
<reference evidence="2 3" key="1">
    <citation type="journal article" date="2021" name="Sci. Rep.">
        <title>The distribution of antibiotic resistance genes in chicken gut microbiota commensals.</title>
        <authorList>
            <person name="Juricova H."/>
            <person name="Matiasovicova J."/>
            <person name="Kubasova T."/>
            <person name="Cejkova D."/>
            <person name="Rychlik I."/>
        </authorList>
    </citation>
    <scope>NUCLEOTIDE SEQUENCE [LARGE SCALE GENOMIC DNA]</scope>
    <source>
        <strain evidence="2 3">An425</strain>
    </source>
</reference>
<evidence type="ECO:0000313" key="3">
    <source>
        <dbReference type="Proteomes" id="UP000728968"/>
    </source>
</evidence>
<accession>A0ABS2G3D3</accession>
<dbReference type="EMBL" id="JACJLT010000131">
    <property type="protein sequence ID" value="MBM6875939.1"/>
    <property type="molecule type" value="Genomic_DNA"/>
</dbReference>
<gene>
    <name evidence="2" type="ORF">H6A04_09805</name>
</gene>
<comment type="caution">
    <text evidence="2">The sequence shown here is derived from an EMBL/GenBank/DDBJ whole genome shotgun (WGS) entry which is preliminary data.</text>
</comment>
<proteinExistence type="predicted"/>
<dbReference type="InterPro" id="IPR007499">
    <property type="entry name" value="ERF_bacteria_virus"/>
</dbReference>
<keyword evidence="3" id="KW-1185">Reference proteome</keyword>
<dbReference type="Proteomes" id="UP000728968">
    <property type="component" value="Unassembled WGS sequence"/>
</dbReference>
<organism evidence="2 3">
    <name type="scientific">Fusobacterium mortiferum</name>
    <dbReference type="NCBI Taxonomy" id="850"/>
    <lineage>
        <taxon>Bacteria</taxon>
        <taxon>Fusobacteriati</taxon>
        <taxon>Fusobacteriota</taxon>
        <taxon>Fusobacteriia</taxon>
        <taxon>Fusobacteriales</taxon>
        <taxon>Fusobacteriaceae</taxon>
        <taxon>Fusobacterium</taxon>
    </lineage>
</organism>
<name>A0ABS2G3D3_FUSMR</name>